<keyword evidence="2" id="KW-1185">Reference proteome</keyword>
<accession>A0A6J5Y9Y9</accession>
<evidence type="ECO:0000313" key="2">
    <source>
        <dbReference type="Proteomes" id="UP000507245"/>
    </source>
</evidence>
<reference evidence="2" key="1">
    <citation type="journal article" date="2020" name="Genome Biol.">
        <title>Gamete binning: chromosome-level and haplotype-resolved genome assembly enabled by high-throughput single-cell sequencing of gamete genomes.</title>
        <authorList>
            <person name="Campoy J.A."/>
            <person name="Sun H."/>
            <person name="Goel M."/>
            <person name="Jiao W.-B."/>
            <person name="Folz-Donahue K."/>
            <person name="Wang N."/>
            <person name="Rubio M."/>
            <person name="Liu C."/>
            <person name="Kukat C."/>
            <person name="Ruiz D."/>
            <person name="Huettel B."/>
            <person name="Schneeberger K."/>
        </authorList>
    </citation>
    <scope>NUCLEOTIDE SEQUENCE [LARGE SCALE GENOMIC DNA]</scope>
    <source>
        <strain evidence="2">cv. Rojo Pasion</strain>
    </source>
</reference>
<gene>
    <name evidence="1" type="ORF">ORAREDHAP_LOCUS49088</name>
</gene>
<protein>
    <submittedName>
        <fullName evidence="1">Uncharacterized protein</fullName>
    </submittedName>
</protein>
<organism evidence="1 2">
    <name type="scientific">Prunus armeniaca</name>
    <name type="common">Apricot</name>
    <name type="synonym">Armeniaca vulgaris</name>
    <dbReference type="NCBI Taxonomy" id="36596"/>
    <lineage>
        <taxon>Eukaryota</taxon>
        <taxon>Viridiplantae</taxon>
        <taxon>Streptophyta</taxon>
        <taxon>Embryophyta</taxon>
        <taxon>Tracheophyta</taxon>
        <taxon>Spermatophyta</taxon>
        <taxon>Magnoliopsida</taxon>
        <taxon>eudicotyledons</taxon>
        <taxon>Gunneridae</taxon>
        <taxon>Pentapetalae</taxon>
        <taxon>rosids</taxon>
        <taxon>fabids</taxon>
        <taxon>Rosales</taxon>
        <taxon>Rosaceae</taxon>
        <taxon>Amygdaloideae</taxon>
        <taxon>Amygdaleae</taxon>
        <taxon>Prunus</taxon>
    </lineage>
</organism>
<sequence>MTRPSAKSKDSIGGVRRALELGRAWLDVQQGDWALWSFGKASARLASRQGLCGRKQGDCRRFRQLTACPLSQQRTWHPLSFVARAASIFGTALAVRQGLLGNICEASCVLRQIGWAVRALGGECLGASPSSRT</sequence>
<evidence type="ECO:0000313" key="1">
    <source>
        <dbReference type="EMBL" id="CAB4320348.1"/>
    </source>
</evidence>
<name>A0A6J5Y9Y9_PRUAR</name>
<dbReference type="Proteomes" id="UP000507245">
    <property type="component" value="Unassembled WGS sequence"/>
</dbReference>
<proteinExistence type="predicted"/>
<dbReference type="AlphaFoldDB" id="A0A6J5Y9Y9"/>
<dbReference type="EMBL" id="CAEKKB010000008">
    <property type="protein sequence ID" value="CAB4320348.1"/>
    <property type="molecule type" value="Genomic_DNA"/>
</dbReference>